<organism evidence="1">
    <name type="scientific">Rhipicephalus zambeziensis</name>
    <dbReference type="NCBI Taxonomy" id="60191"/>
    <lineage>
        <taxon>Eukaryota</taxon>
        <taxon>Metazoa</taxon>
        <taxon>Ecdysozoa</taxon>
        <taxon>Arthropoda</taxon>
        <taxon>Chelicerata</taxon>
        <taxon>Arachnida</taxon>
        <taxon>Acari</taxon>
        <taxon>Parasitiformes</taxon>
        <taxon>Ixodida</taxon>
        <taxon>Ixodoidea</taxon>
        <taxon>Ixodidae</taxon>
        <taxon>Rhipicephalinae</taxon>
        <taxon>Rhipicephalus</taxon>
        <taxon>Rhipicephalus</taxon>
    </lineage>
</organism>
<sequence length="136" mass="14911">MTAIKRTCLVLLGVLLGSFYASMAVLMVEPWRVEKPPWSPRLLKLAHYAVSRQTKGRTVYDTVVKVTAAETQYDGSDSMLTFTTAPSSCKIGQVAYSAKKCLPVGTANKKCTAYIKIVPKLKTKKVANYTCSGLKK</sequence>
<reference evidence="1" key="1">
    <citation type="journal article" date="2017" name="Parasit. Vectors">
        <title>Sialotranscriptomics of Rhipicephalus zambeziensis reveals intricate expression profiles of secretory proteins and suggests tight temporal transcriptional regulation during blood-feeding.</title>
        <authorList>
            <person name="de Castro M.H."/>
            <person name="de Klerk D."/>
            <person name="Pienaar R."/>
            <person name="Rees D.J.G."/>
            <person name="Mans B.J."/>
        </authorList>
    </citation>
    <scope>NUCLEOTIDE SEQUENCE</scope>
    <source>
        <tissue evidence="1">Salivary glands</tissue>
    </source>
</reference>
<name>A0A224Y341_9ACAR</name>
<dbReference type="EMBL" id="GFPF01000832">
    <property type="protein sequence ID" value="MAA11978.1"/>
    <property type="molecule type" value="Transcribed_RNA"/>
</dbReference>
<protein>
    <submittedName>
        <fullName evidence="1">Cystatin</fullName>
    </submittedName>
</protein>
<dbReference type="Gene3D" id="3.10.450.10">
    <property type="match status" value="1"/>
</dbReference>
<proteinExistence type="predicted"/>
<dbReference type="AlphaFoldDB" id="A0A224Y341"/>
<dbReference type="InterPro" id="IPR046350">
    <property type="entry name" value="Cystatin_sf"/>
</dbReference>
<evidence type="ECO:0000313" key="1">
    <source>
        <dbReference type="EMBL" id="MAA11978.1"/>
    </source>
</evidence>
<accession>A0A224Y341</accession>
<dbReference type="SUPFAM" id="SSF54403">
    <property type="entry name" value="Cystatin/monellin"/>
    <property type="match status" value="1"/>
</dbReference>